<evidence type="ECO:0000313" key="3">
    <source>
        <dbReference type="Proteomes" id="UP000561417"/>
    </source>
</evidence>
<accession>A0A840NVR1</accession>
<reference evidence="2 3" key="1">
    <citation type="submission" date="2020-08" db="EMBL/GenBank/DDBJ databases">
        <title>Genomic Encyclopedia of Type Strains, Phase IV (KMG-IV): sequencing the most valuable type-strain genomes for metagenomic binning, comparative biology and taxonomic classification.</title>
        <authorList>
            <person name="Goeker M."/>
        </authorList>
    </citation>
    <scope>NUCLEOTIDE SEQUENCE [LARGE SCALE GENOMIC DNA]</scope>
    <source>
        <strain evidence="2 3">DSM 28538</strain>
    </source>
</reference>
<dbReference type="Proteomes" id="UP000561417">
    <property type="component" value="Unassembled WGS sequence"/>
</dbReference>
<dbReference type="GO" id="GO:0016868">
    <property type="term" value="F:intramolecular phosphotransferase activity"/>
    <property type="evidence" value="ECO:0007669"/>
    <property type="project" value="InterPro"/>
</dbReference>
<organism evidence="2 3">
    <name type="scientific">Bartonella callosciuri</name>
    <dbReference type="NCBI Taxonomy" id="686223"/>
    <lineage>
        <taxon>Bacteria</taxon>
        <taxon>Pseudomonadati</taxon>
        <taxon>Pseudomonadota</taxon>
        <taxon>Alphaproteobacteria</taxon>
        <taxon>Hyphomicrobiales</taxon>
        <taxon>Bartonellaceae</taxon>
        <taxon>Bartonella</taxon>
    </lineage>
</organism>
<proteinExistence type="predicted"/>
<dbReference type="InterPro" id="IPR036900">
    <property type="entry name" value="A-D-PHexomutase_C_sf"/>
</dbReference>
<comment type="caution">
    <text evidence="2">The sequence shown here is derived from an EMBL/GenBank/DDBJ whole genome shotgun (WGS) entry which is preliminary data.</text>
</comment>
<evidence type="ECO:0000313" key="2">
    <source>
        <dbReference type="EMBL" id="MBB5074508.1"/>
    </source>
</evidence>
<dbReference type="AlphaFoldDB" id="A0A840NVR1"/>
<dbReference type="InterPro" id="IPR005843">
    <property type="entry name" value="A-D-PHexomutase_C"/>
</dbReference>
<gene>
    <name evidence="2" type="ORF">HNQ69_001660</name>
</gene>
<evidence type="ECO:0000259" key="1">
    <source>
        <dbReference type="Pfam" id="PF00408"/>
    </source>
</evidence>
<feature type="domain" description="Alpha-D-phosphohexomutase C-terminal" evidence="1">
    <location>
        <begin position="6"/>
        <end position="44"/>
    </location>
</feature>
<sequence length="64" mass="7036">MKKNPVKTAIDQATQRLGKEARLVIRASGTEPVICMMVKAHQRKAWGGGWELKWSEGGASALEE</sequence>
<dbReference type="Gene3D" id="3.30.310.50">
    <property type="entry name" value="Alpha-D-phosphohexomutase, C-terminal domain"/>
    <property type="match status" value="1"/>
</dbReference>
<name>A0A840NVR1_9HYPH</name>
<protein>
    <submittedName>
        <fullName evidence="2">Phosphomannomutase</fullName>
    </submittedName>
</protein>
<keyword evidence="3" id="KW-1185">Reference proteome</keyword>
<dbReference type="SUPFAM" id="SSF55957">
    <property type="entry name" value="Phosphoglucomutase, C-terminal domain"/>
    <property type="match status" value="1"/>
</dbReference>
<dbReference type="EMBL" id="JACHIM010000020">
    <property type="protein sequence ID" value="MBB5074508.1"/>
    <property type="molecule type" value="Genomic_DNA"/>
</dbReference>
<dbReference type="Pfam" id="PF00408">
    <property type="entry name" value="PGM_PMM_IV"/>
    <property type="match status" value="1"/>
</dbReference>